<dbReference type="OrthoDB" id="5417135at2759"/>
<feature type="compositionally biased region" description="Polar residues" evidence="1">
    <location>
        <begin position="239"/>
        <end position="249"/>
    </location>
</feature>
<dbReference type="RefSeq" id="XP_016266547.1">
    <property type="nucleotide sequence ID" value="XM_016402650.1"/>
</dbReference>
<feature type="transmembrane region" description="Helical" evidence="2">
    <location>
        <begin position="74"/>
        <end position="94"/>
    </location>
</feature>
<keyword evidence="2" id="KW-0812">Transmembrane</keyword>
<keyword evidence="2" id="KW-1133">Transmembrane helix</keyword>
<dbReference type="EMBL" id="KN847333">
    <property type="protein sequence ID" value="KIW46331.1"/>
    <property type="molecule type" value="Genomic_DNA"/>
</dbReference>
<feature type="region of interest" description="Disordered" evidence="1">
    <location>
        <begin position="551"/>
        <end position="573"/>
    </location>
</feature>
<feature type="compositionally biased region" description="Basic and acidic residues" evidence="1">
    <location>
        <begin position="104"/>
        <end position="114"/>
    </location>
</feature>
<feature type="compositionally biased region" description="Polar residues" evidence="1">
    <location>
        <begin position="344"/>
        <end position="362"/>
    </location>
</feature>
<keyword evidence="2" id="KW-0472">Membrane</keyword>
<gene>
    <name evidence="3" type="ORF">PV06_02008</name>
</gene>
<dbReference type="AlphaFoldDB" id="A0A0D2B2B2"/>
<proteinExistence type="predicted"/>
<name>A0A0D2B2B2_9EURO</name>
<evidence type="ECO:0000313" key="3">
    <source>
        <dbReference type="EMBL" id="KIW46331.1"/>
    </source>
</evidence>
<dbReference type="STRING" id="215243.A0A0D2B2B2"/>
<dbReference type="VEuPathDB" id="FungiDB:PV06_02008"/>
<keyword evidence="4" id="KW-1185">Reference proteome</keyword>
<feature type="compositionally biased region" description="Low complexity" evidence="1">
    <location>
        <begin position="193"/>
        <end position="212"/>
    </location>
</feature>
<dbReference type="HOGENOM" id="CLU_016576_0_0_1"/>
<feature type="region of interest" description="Disordered" evidence="1">
    <location>
        <begin position="47"/>
        <end position="69"/>
    </location>
</feature>
<dbReference type="PANTHER" id="PTHR42088:SF1">
    <property type="entry name" value="YALI0F10131P"/>
    <property type="match status" value="1"/>
</dbReference>
<feature type="compositionally biased region" description="Low complexity" evidence="1">
    <location>
        <begin position="47"/>
        <end position="62"/>
    </location>
</feature>
<dbReference type="PANTHER" id="PTHR42088">
    <property type="entry name" value="YALI0F10131P"/>
    <property type="match status" value="1"/>
</dbReference>
<dbReference type="Proteomes" id="UP000053342">
    <property type="component" value="Unassembled WGS sequence"/>
</dbReference>
<feature type="region of interest" description="Disordered" evidence="1">
    <location>
        <begin position="394"/>
        <end position="427"/>
    </location>
</feature>
<evidence type="ECO:0000256" key="2">
    <source>
        <dbReference type="SAM" id="Phobius"/>
    </source>
</evidence>
<feature type="region of interest" description="Disordered" evidence="1">
    <location>
        <begin position="1"/>
        <end position="25"/>
    </location>
</feature>
<feature type="region of interest" description="Disordered" evidence="1">
    <location>
        <begin position="181"/>
        <end position="259"/>
    </location>
</feature>
<protein>
    <submittedName>
        <fullName evidence="3">Uncharacterized protein</fullName>
    </submittedName>
</protein>
<feature type="compositionally biased region" description="Basic and acidic residues" evidence="1">
    <location>
        <begin position="1"/>
        <end position="11"/>
    </location>
</feature>
<reference evidence="3 4" key="1">
    <citation type="submission" date="2015-01" db="EMBL/GenBank/DDBJ databases">
        <title>The Genome Sequence of Exophiala oligosperma CBS72588.</title>
        <authorList>
            <consortium name="The Broad Institute Genomics Platform"/>
            <person name="Cuomo C."/>
            <person name="de Hoog S."/>
            <person name="Gorbushina A."/>
            <person name="Stielow B."/>
            <person name="Teixiera M."/>
            <person name="Abouelleil A."/>
            <person name="Chapman S.B."/>
            <person name="Priest M."/>
            <person name="Young S.K."/>
            <person name="Wortman J."/>
            <person name="Nusbaum C."/>
            <person name="Birren B."/>
        </authorList>
    </citation>
    <scope>NUCLEOTIDE SEQUENCE [LARGE SCALE GENOMIC DNA]</scope>
    <source>
        <strain evidence="3 4">CBS 72588</strain>
    </source>
</reference>
<evidence type="ECO:0000256" key="1">
    <source>
        <dbReference type="SAM" id="MobiDB-lite"/>
    </source>
</evidence>
<accession>A0A0D2B2B2</accession>
<organism evidence="3 4">
    <name type="scientific">Exophiala oligosperma</name>
    <dbReference type="NCBI Taxonomy" id="215243"/>
    <lineage>
        <taxon>Eukaryota</taxon>
        <taxon>Fungi</taxon>
        <taxon>Dikarya</taxon>
        <taxon>Ascomycota</taxon>
        <taxon>Pezizomycotina</taxon>
        <taxon>Eurotiomycetes</taxon>
        <taxon>Chaetothyriomycetidae</taxon>
        <taxon>Chaetothyriales</taxon>
        <taxon>Herpotrichiellaceae</taxon>
        <taxon>Exophiala</taxon>
    </lineage>
</organism>
<feature type="compositionally biased region" description="Low complexity" evidence="1">
    <location>
        <begin position="250"/>
        <end position="259"/>
    </location>
</feature>
<feature type="region of interest" description="Disordered" evidence="1">
    <location>
        <begin position="104"/>
        <end position="145"/>
    </location>
</feature>
<sequence>MSGHILPEHEPQIQPRNPYPIARPGPVPDFRLDGLFVEESVSVSLVARSEASEPSSSSSSKSDGGGGGGSSDTLPILLGVLVPLAIAGAVFFYLHRRHVRKLRQEDAEDKHKSLDFGLNITSEKSRGNGPQMSENPSPGRRARGLSIDLGMHNPYLLPPEVHQSRESLHSLSRLNTGDDKYRATTFIPDDGSIRPPSSHRSPIDDSSSYTSSMKNPFDSKQNLLYNGQGKPMGGRSDSVDTMSPTLSTGPNNLLAPNAADAGRDSYVSTTSSNGALTAMRASNNYLGQFISGGNGLPQEDSSKKVATATVAEIRVEPPPEDIQPPSPAVVKEPRYDEASAANVPYSSHQPRPSDAPSITVSQPEERQPRLPQLSFIDSQGVKQNSVEPAADTQMNVPVTNGAPEHPTTPSTDAVPETPLTPSSQYQDSYVDDYYDEYEANGAEDYQDYLDYEQYLGYDPRRSMMGMRPLPPEDPSDNPEQRANRIRSFYKEYFDESKPHPPGQYQGPGEAGFDNYHDGYYDAGAFEPPRQPYGRHRAMSNGSFLTAPRAFSSASGRFGPPPSMRSKKRLPPPKPLNVLPTPHLLDNDNFLPADFAPPKKFQNQRAGTPDSLRGGVKQYKIPLRPHVPLASSFDDLAVIPSPHALRRSGTFTALDFAPPGRLGVADSAMSETGSIRSNRSGISAMHNHSIRSGAYRVSRIPKEVAGTKNELFAALRPQWDLTR</sequence>
<feature type="region of interest" description="Disordered" evidence="1">
    <location>
        <begin position="337"/>
        <end position="368"/>
    </location>
</feature>
<evidence type="ECO:0000313" key="4">
    <source>
        <dbReference type="Proteomes" id="UP000053342"/>
    </source>
</evidence>
<dbReference type="GeneID" id="27354082"/>